<sequence>MAVSPPCSRSWNCYDLTVEGKSKTTNSLEAWHNSLKLALASSDGKKPQFWKWLRKFKQECSMMEAQLVLMQCRNFNFLKGWLICLFFGRGGGVVITLMTTNNTTTYNTK</sequence>
<accession>A0A915EH16</accession>
<name>A0A915EH16_9BILA</name>
<keyword evidence="1" id="KW-1185">Reference proteome</keyword>
<reference evidence="2" key="1">
    <citation type="submission" date="2022-11" db="UniProtKB">
        <authorList>
            <consortium name="WormBaseParasite"/>
        </authorList>
    </citation>
    <scope>IDENTIFICATION</scope>
</reference>
<dbReference type="Proteomes" id="UP000887574">
    <property type="component" value="Unplaced"/>
</dbReference>
<proteinExistence type="predicted"/>
<organism evidence="1 2">
    <name type="scientific">Ditylenchus dipsaci</name>
    <dbReference type="NCBI Taxonomy" id="166011"/>
    <lineage>
        <taxon>Eukaryota</taxon>
        <taxon>Metazoa</taxon>
        <taxon>Ecdysozoa</taxon>
        <taxon>Nematoda</taxon>
        <taxon>Chromadorea</taxon>
        <taxon>Rhabditida</taxon>
        <taxon>Tylenchina</taxon>
        <taxon>Tylenchomorpha</taxon>
        <taxon>Sphaerularioidea</taxon>
        <taxon>Anguinidae</taxon>
        <taxon>Anguininae</taxon>
        <taxon>Ditylenchus</taxon>
    </lineage>
</organism>
<dbReference type="AlphaFoldDB" id="A0A915EH16"/>
<evidence type="ECO:0000313" key="1">
    <source>
        <dbReference type="Proteomes" id="UP000887574"/>
    </source>
</evidence>
<protein>
    <submittedName>
        <fullName evidence="2">Uncharacterized protein</fullName>
    </submittedName>
</protein>
<dbReference type="WBParaSite" id="jg5964">
    <property type="protein sequence ID" value="jg5964"/>
    <property type="gene ID" value="jg5964"/>
</dbReference>
<evidence type="ECO:0000313" key="2">
    <source>
        <dbReference type="WBParaSite" id="jg5964"/>
    </source>
</evidence>